<dbReference type="Proteomes" id="UP001186974">
    <property type="component" value="Unassembled WGS sequence"/>
</dbReference>
<gene>
    <name evidence="1" type="ORF">LTS18_011063</name>
</gene>
<organism evidence="1 2">
    <name type="scientific">Coniosporium uncinatum</name>
    <dbReference type="NCBI Taxonomy" id="93489"/>
    <lineage>
        <taxon>Eukaryota</taxon>
        <taxon>Fungi</taxon>
        <taxon>Dikarya</taxon>
        <taxon>Ascomycota</taxon>
        <taxon>Pezizomycotina</taxon>
        <taxon>Dothideomycetes</taxon>
        <taxon>Dothideomycetes incertae sedis</taxon>
        <taxon>Coniosporium</taxon>
    </lineage>
</organism>
<accession>A0ACC3DKY0</accession>
<evidence type="ECO:0000313" key="2">
    <source>
        <dbReference type="Proteomes" id="UP001186974"/>
    </source>
</evidence>
<sequence>SSERSTELSLYVTDDTKTWHRAEFGRHRIEEDAYTILESTNYSIQVDVKTTQKAEVGMLFSSNSNGTFFTQNIEHTNRNEAGLVDFEKIQNIQGIVMVNVVDNWEEVERMWLAEKELKTKISFDDGRTWESMRTKDDDTLHLHSVTNQQNTGRIFSSPAPGIVMGVGNTGKRLGKYSEGDLYVSEDAGMTWFRAREEAHKYEFGGQGSILVAIYDEGETDELWYSTDHGRKWKSVGLGEKVRAYELTTVPDSTIYKFLLKATIGRGGGAKYHLFTIDFTDLLPKCKDDDMEKWWARKDERGEPACLMGHKQYFYRRKQDAECFVGNAFQEELPRSESCECTKADFECDFNFRRVGESRGDKLECELANGAALSPGEGQCKSGDKTFKGPSGYRLIPGDDCKRPDGKQIDDKVERPCSESKTPTATGDISHKRNDFKSKFVEYFYLERHAEGGDDETVVALTQDSSAHISRDHGKFWKNPLPKDSDESVVAIYPHQYFDDSVYFITPSKTVYYSHDRGDSVHSFTAPEAPNQNRVQILGFHPEHRDWLLWVGGKDCGASDTDCHTVAHVSTKDGEEWHTLLRFVQKCIFVYRRGHEKLIYCEQHQDDNPSAPLQLMSSEDWFE</sequence>
<name>A0ACC3DKY0_9PEZI</name>
<protein>
    <submittedName>
        <fullName evidence="1">Uncharacterized protein</fullName>
    </submittedName>
</protein>
<reference evidence="1" key="1">
    <citation type="submission" date="2024-09" db="EMBL/GenBank/DDBJ databases">
        <title>Black Yeasts Isolated from many extreme environments.</title>
        <authorList>
            <person name="Coleine C."/>
            <person name="Stajich J.E."/>
            <person name="Selbmann L."/>
        </authorList>
    </citation>
    <scope>NUCLEOTIDE SEQUENCE</scope>
    <source>
        <strain evidence="1">CCFEE 5737</strain>
    </source>
</reference>
<keyword evidence="2" id="KW-1185">Reference proteome</keyword>
<proteinExistence type="predicted"/>
<feature type="non-terminal residue" evidence="1">
    <location>
        <position position="1"/>
    </location>
</feature>
<comment type="caution">
    <text evidence="1">The sequence shown here is derived from an EMBL/GenBank/DDBJ whole genome shotgun (WGS) entry which is preliminary data.</text>
</comment>
<evidence type="ECO:0000313" key="1">
    <source>
        <dbReference type="EMBL" id="KAK3077159.1"/>
    </source>
</evidence>
<dbReference type="EMBL" id="JAWDJW010003153">
    <property type="protein sequence ID" value="KAK3077159.1"/>
    <property type="molecule type" value="Genomic_DNA"/>
</dbReference>
<feature type="non-terminal residue" evidence="1">
    <location>
        <position position="622"/>
    </location>
</feature>